<dbReference type="GO" id="GO:0042973">
    <property type="term" value="F:glucan endo-1,3-beta-D-glucosidase activity"/>
    <property type="evidence" value="ECO:0007669"/>
    <property type="project" value="UniProtKB-EC"/>
</dbReference>
<evidence type="ECO:0000256" key="1">
    <source>
        <dbReference type="ARBA" id="ARBA00000382"/>
    </source>
</evidence>
<dbReference type="InterPro" id="IPR040451">
    <property type="entry name" value="GH81_N"/>
</dbReference>
<dbReference type="OrthoDB" id="4473401at2759"/>
<dbReference type="Pfam" id="PF17652">
    <property type="entry name" value="Glyco_hydro81C"/>
    <property type="match status" value="1"/>
</dbReference>
<dbReference type="Gene3D" id="2.70.98.30">
    <property type="entry name" value="Golgi alpha-mannosidase II, domain 4"/>
    <property type="match status" value="1"/>
</dbReference>
<dbReference type="GO" id="GO:0071555">
    <property type="term" value="P:cell wall organization"/>
    <property type="evidence" value="ECO:0007669"/>
    <property type="project" value="UniProtKB-KW"/>
</dbReference>
<organism evidence="13 14">
    <name type="scientific">Aphanomyces stellatus</name>
    <dbReference type="NCBI Taxonomy" id="120398"/>
    <lineage>
        <taxon>Eukaryota</taxon>
        <taxon>Sar</taxon>
        <taxon>Stramenopiles</taxon>
        <taxon>Oomycota</taxon>
        <taxon>Saprolegniomycetes</taxon>
        <taxon>Saprolegniales</taxon>
        <taxon>Verrucalvaceae</taxon>
        <taxon>Aphanomyces</taxon>
    </lineage>
</organism>
<dbReference type="PANTHER" id="PTHR31983">
    <property type="entry name" value="ENDO-1,3(4)-BETA-GLUCANASE 1"/>
    <property type="match status" value="1"/>
</dbReference>
<evidence type="ECO:0000313" key="12">
    <source>
        <dbReference type="EMBL" id="KAF0692713.1"/>
    </source>
</evidence>
<feature type="transmembrane region" description="Helical" evidence="9">
    <location>
        <begin position="37"/>
        <end position="56"/>
    </location>
</feature>
<dbReference type="Proteomes" id="UP000332933">
    <property type="component" value="Unassembled WGS sequence"/>
</dbReference>
<dbReference type="Gene3D" id="1.20.5.420">
    <property type="entry name" value="Immunoglobulin FC, subunit C"/>
    <property type="match status" value="1"/>
</dbReference>
<dbReference type="EC" id="3.2.1.39" evidence="3"/>
<dbReference type="GO" id="GO:0052861">
    <property type="term" value="F:endo-1,3(4)-beta-glucanase activity"/>
    <property type="evidence" value="ECO:0007669"/>
    <property type="project" value="InterPro"/>
</dbReference>
<dbReference type="EMBL" id="CAADRA010005875">
    <property type="protein sequence ID" value="VFT93002.1"/>
    <property type="molecule type" value="Genomic_DNA"/>
</dbReference>
<reference evidence="13 14" key="1">
    <citation type="submission" date="2019-03" db="EMBL/GenBank/DDBJ databases">
        <authorList>
            <person name="Gaulin E."/>
            <person name="Dumas B."/>
        </authorList>
    </citation>
    <scope>NUCLEOTIDE SEQUENCE [LARGE SCALE GENOMIC DNA]</scope>
    <source>
        <strain evidence="13">CBS 568.67</strain>
    </source>
</reference>
<keyword evidence="6" id="KW-0326">Glycosidase</keyword>
<reference evidence="12" key="2">
    <citation type="submission" date="2019-06" db="EMBL/GenBank/DDBJ databases">
        <title>Genomics analysis of Aphanomyces spp. identifies a new class of oomycete effector associated with host adaptation.</title>
        <authorList>
            <person name="Gaulin E."/>
        </authorList>
    </citation>
    <scope>NUCLEOTIDE SEQUENCE</scope>
    <source>
        <strain evidence="12">CBS 578.67</strain>
    </source>
</reference>
<proteinExistence type="inferred from homology"/>
<evidence type="ECO:0000256" key="4">
    <source>
        <dbReference type="ARBA" id="ARBA00022801"/>
    </source>
</evidence>
<keyword evidence="9" id="KW-0812">Transmembrane</keyword>
<dbReference type="EMBL" id="VJMH01005854">
    <property type="protein sequence ID" value="KAF0692713.1"/>
    <property type="molecule type" value="Genomic_DNA"/>
</dbReference>
<sequence length="782" mass="86205">MERTPLNHAQRPNHIKPFLSWVVPKPPARSSKWHTTLVMRGLLVVAALALGLVVLVPHNASSPLAPAMAIVDVANGAAACAANRESPLCLFQPSGAQSWFAPPRNLSPTIRDRPIPTNRWWGNLISSARDDSVPEKRVWTNPYAVVLLPQGIVVSFPFASRYFEGRSGNGNGAKSYSHAYSKDITLGMSTGVFTQPFQVTTWDDLGVTVRLEHLNTHQSLETTLVSGMAYVTASYTNLQPQVSTASPITSINDQRVEPADIANARTLQATKFVLRLANGQSWVVYSSTPLVLTLLSATTLQSPLAFTGDIRVALVRSAADLAAHDKHHGCVVKGANLTHDRYNYGFDWATAGDCTDGLLHFALPHHVSVLDTTQASAVAGMSALESATRGAMTPIVTTAHPPRWRCAESLVPADMYPRTRPSVDRAKKTNLLFHLTNDINSVWDMPADGSYYFNGKKAQKYASLCLMASDAAIVGTDTRLLDRCRGKLEALLSRFAHNGFAHPLVYDDVYKGIVTRQGFDEANTYADFGNTIYNDHHYHFGYWVAAAAIANVVHPHMADLGLVNQRVSFLIRDVANADATSRDFPTFRMFDWFKGHSYSHGIVAAADGKDLESTSEDVNFYYAMALFGEATGQVGLAQLGRLMLSLNVRAIQTYFLMESTNVIHPEQIRANHVPGIYFDNKVSYTTWFSTERKSIHMIQMLPVTPVTEFVRTHRFVLEEWTDILAKLAPIANNDETDAAISLLYLNYATINPDLAMQKLQTVALDDGLSRSWALYMAASRYV</sequence>
<evidence type="ECO:0000313" key="13">
    <source>
        <dbReference type="EMBL" id="VFT93002.1"/>
    </source>
</evidence>
<evidence type="ECO:0000256" key="5">
    <source>
        <dbReference type="ARBA" id="ARBA00023277"/>
    </source>
</evidence>
<name>A0A485L4Z2_9STRA</name>
<evidence type="ECO:0000256" key="2">
    <source>
        <dbReference type="ARBA" id="ARBA00010730"/>
    </source>
</evidence>
<dbReference type="Pfam" id="PF03639">
    <property type="entry name" value="Glyco_hydro_81"/>
    <property type="match status" value="1"/>
</dbReference>
<dbReference type="PROSITE" id="PS52008">
    <property type="entry name" value="GH81"/>
    <property type="match status" value="1"/>
</dbReference>
<gene>
    <name evidence="13" type="primary">Aste57867_16224</name>
    <name evidence="12" type="ORF">As57867_016167</name>
    <name evidence="13" type="ORF">ASTE57867_16224</name>
</gene>
<dbReference type="AlphaFoldDB" id="A0A485L4Z2"/>
<evidence type="ECO:0000256" key="3">
    <source>
        <dbReference type="ARBA" id="ARBA00012780"/>
    </source>
</evidence>
<protein>
    <recommendedName>
        <fullName evidence="3">glucan endo-1,3-beta-D-glucosidase</fullName>
        <ecNumber evidence="3">3.2.1.39</ecNumber>
    </recommendedName>
</protein>
<evidence type="ECO:0000256" key="8">
    <source>
        <dbReference type="ARBA" id="ARBA00023326"/>
    </source>
</evidence>
<dbReference type="InterPro" id="IPR040720">
    <property type="entry name" value="GH81_C"/>
</dbReference>
<feature type="domain" description="Glycosyl hydrolase family 81 C-terminal" evidence="11">
    <location>
        <begin position="429"/>
        <end position="774"/>
    </location>
</feature>
<keyword evidence="4" id="KW-0378">Hydrolase</keyword>
<dbReference type="GO" id="GO:0000272">
    <property type="term" value="P:polysaccharide catabolic process"/>
    <property type="evidence" value="ECO:0007669"/>
    <property type="project" value="UniProtKB-KW"/>
</dbReference>
<evidence type="ECO:0000259" key="11">
    <source>
        <dbReference type="Pfam" id="PF17652"/>
    </source>
</evidence>
<keyword evidence="9" id="KW-1133">Transmembrane helix</keyword>
<evidence type="ECO:0000256" key="9">
    <source>
        <dbReference type="SAM" id="Phobius"/>
    </source>
</evidence>
<dbReference type="InterPro" id="IPR005200">
    <property type="entry name" value="Endo-beta-glucanase"/>
</dbReference>
<evidence type="ECO:0000256" key="7">
    <source>
        <dbReference type="ARBA" id="ARBA00023316"/>
    </source>
</evidence>
<keyword evidence="8" id="KW-0624">Polysaccharide degradation</keyword>
<comment type="catalytic activity">
    <reaction evidence="1">
        <text>Hydrolysis of (1-&gt;3)-beta-D-glucosidic linkages in (1-&gt;3)-beta-D-glucans.</text>
        <dbReference type="EC" id="3.2.1.39"/>
    </reaction>
</comment>
<evidence type="ECO:0000256" key="6">
    <source>
        <dbReference type="ARBA" id="ARBA00023295"/>
    </source>
</evidence>
<dbReference type="PANTHER" id="PTHR31983:SF0">
    <property type="entry name" value="GLUCAN ENDO-1,3-BETA-D-GLUCOSIDASE 2"/>
    <property type="match status" value="1"/>
</dbReference>
<keyword evidence="5" id="KW-0119">Carbohydrate metabolism</keyword>
<keyword evidence="9" id="KW-0472">Membrane</keyword>
<keyword evidence="7" id="KW-0961">Cell wall biogenesis/degradation</keyword>
<evidence type="ECO:0000313" key="14">
    <source>
        <dbReference type="Proteomes" id="UP000332933"/>
    </source>
</evidence>
<feature type="domain" description="Glycosyl hydrolase family 81 N-terminal" evidence="10">
    <location>
        <begin position="111"/>
        <end position="415"/>
    </location>
</feature>
<keyword evidence="14" id="KW-1185">Reference proteome</keyword>
<accession>A0A485L4Z2</accession>
<comment type="similarity">
    <text evidence="2">Belongs to the glycosyl hydrolase 81 family.</text>
</comment>
<evidence type="ECO:0000259" key="10">
    <source>
        <dbReference type="Pfam" id="PF03639"/>
    </source>
</evidence>